<dbReference type="InterPro" id="IPR011009">
    <property type="entry name" value="Kinase-like_dom_sf"/>
</dbReference>
<organism evidence="2 3">
    <name type="scientific">Arthroderma otae (strain ATCC MYA-4605 / CBS 113480)</name>
    <name type="common">Microsporum canis</name>
    <dbReference type="NCBI Taxonomy" id="554155"/>
    <lineage>
        <taxon>Eukaryota</taxon>
        <taxon>Fungi</taxon>
        <taxon>Dikarya</taxon>
        <taxon>Ascomycota</taxon>
        <taxon>Pezizomycotina</taxon>
        <taxon>Eurotiomycetes</taxon>
        <taxon>Eurotiomycetidae</taxon>
        <taxon>Onygenales</taxon>
        <taxon>Arthrodermataceae</taxon>
        <taxon>Microsporum</taxon>
    </lineage>
</organism>
<dbReference type="RefSeq" id="XP_002847645.1">
    <property type="nucleotide sequence ID" value="XM_002847599.1"/>
</dbReference>
<protein>
    <recommendedName>
        <fullName evidence="1">Aminoglycoside phosphotransferase domain-containing protein</fullName>
    </recommendedName>
</protein>
<dbReference type="HOGENOM" id="CLU_1371888_0_0_1"/>
<sequence length="199" mass="22768">MAQLNRRASLDDLENEEDGDETVADYEILANLSNKIVVKEFDNGPFVINHNDLTVQNILVDDEFNITGILDFPGTIVPLPSLCIFPWLFSDNICGLVTDRDAYLNVFLRRDCQYPSSSPQSYEVREHLMQSAQCRQQFELGLLGPYTSIVLPELFKALDGRLVDLDVERQEIVNTLDWFKRLVPPRPNGLYTWQNSRAS</sequence>
<dbReference type="SUPFAM" id="SSF56112">
    <property type="entry name" value="Protein kinase-like (PK-like)"/>
    <property type="match status" value="1"/>
</dbReference>
<dbReference type="EMBL" id="DS995703">
    <property type="protein sequence ID" value="EEQ30332.1"/>
    <property type="molecule type" value="Genomic_DNA"/>
</dbReference>
<dbReference type="OrthoDB" id="2906425at2759"/>
<dbReference type="GeneID" id="9230327"/>
<dbReference type="VEuPathDB" id="FungiDB:MCYG_03151"/>
<dbReference type="STRING" id="554155.C5FKW0"/>
<dbReference type="InterPro" id="IPR002575">
    <property type="entry name" value="Aminoglycoside_PTrfase"/>
</dbReference>
<dbReference type="Proteomes" id="UP000002035">
    <property type="component" value="Unassembled WGS sequence"/>
</dbReference>
<proteinExistence type="predicted"/>
<keyword evidence="3" id="KW-1185">Reference proteome</keyword>
<feature type="domain" description="Aminoglycoside phosphotransferase" evidence="1">
    <location>
        <begin position="14"/>
        <end position="72"/>
    </location>
</feature>
<name>C5FKW0_ARTOC</name>
<evidence type="ECO:0000313" key="2">
    <source>
        <dbReference type="EMBL" id="EEQ30332.1"/>
    </source>
</evidence>
<dbReference type="Pfam" id="PF01636">
    <property type="entry name" value="APH"/>
    <property type="match status" value="1"/>
</dbReference>
<dbReference type="OMA" id="ECHYSSS"/>
<gene>
    <name evidence="2" type="ORF">MCYG_03151</name>
</gene>
<evidence type="ECO:0000313" key="3">
    <source>
        <dbReference type="Proteomes" id="UP000002035"/>
    </source>
</evidence>
<reference evidence="3" key="1">
    <citation type="journal article" date="2012" name="MBio">
        <title>Comparative genome analysis of Trichophyton rubrum and related dermatophytes reveals candidate genes involved in infection.</title>
        <authorList>
            <person name="Martinez D.A."/>
            <person name="Oliver B.G."/>
            <person name="Graeser Y."/>
            <person name="Goldberg J.M."/>
            <person name="Li W."/>
            <person name="Martinez-Rossi N.M."/>
            <person name="Monod M."/>
            <person name="Shelest E."/>
            <person name="Barton R.C."/>
            <person name="Birch E."/>
            <person name="Brakhage A.A."/>
            <person name="Chen Z."/>
            <person name="Gurr S.J."/>
            <person name="Heiman D."/>
            <person name="Heitman J."/>
            <person name="Kosti I."/>
            <person name="Rossi A."/>
            <person name="Saif S."/>
            <person name="Samalova M."/>
            <person name="Saunders C.W."/>
            <person name="Shea T."/>
            <person name="Summerbell R.C."/>
            <person name="Xu J."/>
            <person name="Young S."/>
            <person name="Zeng Q."/>
            <person name="Birren B.W."/>
            <person name="Cuomo C.A."/>
            <person name="White T.C."/>
        </authorList>
    </citation>
    <scope>NUCLEOTIDE SEQUENCE [LARGE SCALE GENOMIC DNA]</scope>
    <source>
        <strain evidence="3">ATCC MYA-4605 / CBS 113480</strain>
    </source>
</reference>
<dbReference type="AlphaFoldDB" id="C5FKW0"/>
<evidence type="ECO:0000259" key="1">
    <source>
        <dbReference type="Pfam" id="PF01636"/>
    </source>
</evidence>
<accession>C5FKW0</accession>
<dbReference type="Gene3D" id="3.90.1200.10">
    <property type="match status" value="1"/>
</dbReference>